<name>A0ABQ5KHJ6_9EUKA</name>
<evidence type="ECO:0000313" key="3">
    <source>
        <dbReference type="Proteomes" id="UP001057375"/>
    </source>
</evidence>
<reference evidence="2" key="1">
    <citation type="submission" date="2022-03" db="EMBL/GenBank/DDBJ databases">
        <title>Draft genome sequence of Aduncisulcus paluster, a free-living microaerophilic Fornicata.</title>
        <authorList>
            <person name="Yuyama I."/>
            <person name="Kume K."/>
            <person name="Tamura T."/>
            <person name="Inagaki Y."/>
            <person name="Hashimoto T."/>
        </authorList>
    </citation>
    <scope>NUCLEOTIDE SEQUENCE</scope>
    <source>
        <strain evidence="2">NY0171</strain>
    </source>
</reference>
<organism evidence="2 3">
    <name type="scientific">Aduncisulcus paluster</name>
    <dbReference type="NCBI Taxonomy" id="2918883"/>
    <lineage>
        <taxon>Eukaryota</taxon>
        <taxon>Metamonada</taxon>
        <taxon>Carpediemonas-like organisms</taxon>
        <taxon>Aduncisulcus</taxon>
    </lineage>
</organism>
<feature type="non-terminal residue" evidence="2">
    <location>
        <position position="1"/>
    </location>
</feature>
<dbReference type="PROSITE" id="PS50883">
    <property type="entry name" value="EAL"/>
    <property type="match status" value="1"/>
</dbReference>
<comment type="caution">
    <text evidence="2">The sequence shown here is derived from an EMBL/GenBank/DDBJ whole genome shotgun (WGS) entry which is preliminary data.</text>
</comment>
<dbReference type="SUPFAM" id="SSF141868">
    <property type="entry name" value="EAL domain-like"/>
    <property type="match status" value="1"/>
</dbReference>
<sequence>IEFNISYKKHDEGDDIEETYHHAKLALTYAKTRDSLAVVTYDERLEHILKEESILRERLERALSESKFEVHYQPKVSAVSKAVVSVEALARWHDDLLGDVSPIIF</sequence>
<dbReference type="InterPro" id="IPR001633">
    <property type="entry name" value="EAL_dom"/>
</dbReference>
<keyword evidence="3" id="KW-1185">Reference proteome</keyword>
<dbReference type="PANTHER" id="PTHR33121">
    <property type="entry name" value="CYCLIC DI-GMP PHOSPHODIESTERASE PDEF"/>
    <property type="match status" value="1"/>
</dbReference>
<feature type="domain" description="EAL" evidence="1">
    <location>
        <begin position="52"/>
        <end position="105"/>
    </location>
</feature>
<evidence type="ECO:0000313" key="2">
    <source>
        <dbReference type="EMBL" id="GKT30894.1"/>
    </source>
</evidence>
<proteinExistence type="predicted"/>
<dbReference type="Proteomes" id="UP001057375">
    <property type="component" value="Unassembled WGS sequence"/>
</dbReference>
<dbReference type="PANTHER" id="PTHR33121:SF79">
    <property type="entry name" value="CYCLIC DI-GMP PHOSPHODIESTERASE PDED-RELATED"/>
    <property type="match status" value="1"/>
</dbReference>
<dbReference type="Pfam" id="PF00563">
    <property type="entry name" value="EAL"/>
    <property type="match status" value="1"/>
</dbReference>
<feature type="non-terminal residue" evidence="2">
    <location>
        <position position="105"/>
    </location>
</feature>
<dbReference type="EMBL" id="BQXS01009158">
    <property type="protein sequence ID" value="GKT30894.1"/>
    <property type="molecule type" value="Genomic_DNA"/>
</dbReference>
<dbReference type="InterPro" id="IPR035919">
    <property type="entry name" value="EAL_sf"/>
</dbReference>
<gene>
    <name evidence="2" type="ORF">ADUPG1_005678</name>
</gene>
<evidence type="ECO:0000259" key="1">
    <source>
        <dbReference type="PROSITE" id="PS50883"/>
    </source>
</evidence>
<accession>A0ABQ5KHJ6</accession>
<dbReference type="InterPro" id="IPR050706">
    <property type="entry name" value="Cyclic-di-GMP_PDE-like"/>
</dbReference>
<protein>
    <submittedName>
        <fullName evidence="2">EAL domain-containing protein</fullName>
    </submittedName>
</protein>
<dbReference type="Gene3D" id="3.20.20.450">
    <property type="entry name" value="EAL domain"/>
    <property type="match status" value="1"/>
</dbReference>